<reference evidence="6" key="1">
    <citation type="submission" date="2015-02" db="EMBL/GenBank/DDBJ databases">
        <title>Genome sequencing for Strongylocentrotus purpuratus.</title>
        <authorList>
            <person name="Murali S."/>
            <person name="Liu Y."/>
            <person name="Vee V."/>
            <person name="English A."/>
            <person name="Wang M."/>
            <person name="Skinner E."/>
            <person name="Han Y."/>
            <person name="Muzny D.M."/>
            <person name="Worley K.C."/>
            <person name="Gibbs R.A."/>
        </authorList>
    </citation>
    <scope>NUCLEOTIDE SEQUENCE</scope>
</reference>
<evidence type="ECO:0008006" key="7">
    <source>
        <dbReference type="Google" id="ProtNLM"/>
    </source>
</evidence>
<dbReference type="SUPFAM" id="SSF48264">
    <property type="entry name" value="Cytochrome P450"/>
    <property type="match status" value="1"/>
</dbReference>
<dbReference type="InterPro" id="IPR002401">
    <property type="entry name" value="Cyt_P450_E_grp-I"/>
</dbReference>
<dbReference type="GO" id="GO:0006082">
    <property type="term" value="P:organic acid metabolic process"/>
    <property type="evidence" value="ECO:0000318"/>
    <property type="project" value="GO_Central"/>
</dbReference>
<dbReference type="GO" id="GO:0016712">
    <property type="term" value="F:oxidoreductase activity, acting on paired donors, with incorporation or reduction of molecular oxygen, reduced flavin or flavoprotein as one donor, and incorporation of one atom of oxygen"/>
    <property type="evidence" value="ECO:0000318"/>
    <property type="project" value="GO_Central"/>
</dbReference>
<dbReference type="GO" id="GO:0005506">
    <property type="term" value="F:iron ion binding"/>
    <property type="evidence" value="ECO:0007669"/>
    <property type="project" value="InterPro"/>
</dbReference>
<dbReference type="InterPro" id="IPR036396">
    <property type="entry name" value="Cyt_P450_sf"/>
</dbReference>
<dbReference type="OrthoDB" id="3934656at2759"/>
<comment type="similarity">
    <text evidence="1">Belongs to the cytochrome P450 family.</text>
</comment>
<dbReference type="GO" id="GO:0006805">
    <property type="term" value="P:xenobiotic metabolic process"/>
    <property type="evidence" value="ECO:0000318"/>
    <property type="project" value="GO_Central"/>
</dbReference>
<dbReference type="GO" id="GO:0005737">
    <property type="term" value="C:cytoplasm"/>
    <property type="evidence" value="ECO:0000318"/>
    <property type="project" value="GO_Central"/>
</dbReference>
<dbReference type="AlphaFoldDB" id="A0A7M7RFE4"/>
<name>A0A7M7RFE4_STRPU</name>
<organism evidence="5 6">
    <name type="scientific">Strongylocentrotus purpuratus</name>
    <name type="common">Purple sea urchin</name>
    <dbReference type="NCBI Taxonomy" id="7668"/>
    <lineage>
        <taxon>Eukaryota</taxon>
        <taxon>Metazoa</taxon>
        <taxon>Echinodermata</taxon>
        <taxon>Eleutherozoa</taxon>
        <taxon>Echinozoa</taxon>
        <taxon>Echinoidea</taxon>
        <taxon>Euechinoidea</taxon>
        <taxon>Echinacea</taxon>
        <taxon>Camarodonta</taxon>
        <taxon>Echinidea</taxon>
        <taxon>Strongylocentrotidae</taxon>
        <taxon>Strongylocentrotus</taxon>
    </lineage>
</organism>
<proteinExistence type="inferred from homology"/>
<protein>
    <recommendedName>
        <fullName evidence="7">Cytochrome P450</fullName>
    </recommendedName>
</protein>
<dbReference type="PRINTS" id="PR00463">
    <property type="entry name" value="EP450I"/>
</dbReference>
<keyword evidence="2 4" id="KW-0479">Metal-binding</keyword>
<dbReference type="InterPro" id="IPR050182">
    <property type="entry name" value="Cytochrome_P450_fam2"/>
</dbReference>
<dbReference type="PRINTS" id="PR00385">
    <property type="entry name" value="P450"/>
</dbReference>
<feature type="binding site" description="axial binding residue" evidence="4">
    <location>
        <position position="467"/>
    </location>
    <ligand>
        <name>heme</name>
        <dbReference type="ChEBI" id="CHEBI:30413"/>
    </ligand>
    <ligandPart>
        <name>Fe</name>
        <dbReference type="ChEBI" id="CHEBI:18248"/>
    </ligandPart>
</feature>
<evidence type="ECO:0000313" key="5">
    <source>
        <dbReference type="EnsemblMetazoa" id="XP_787466"/>
    </source>
</evidence>
<keyword evidence="3 4" id="KW-0408">Iron</keyword>
<sequence length="523" mass="59149">MGSLLDLVDTSTALIALLVFLLSLVVTHRFYQNGDDSKSLPPRGPREWPVIGIIPSLVGDEPYKLLARMSPQYGPVFLTRIGMISTLIINDFDSMKEALVRSGDDFADRPKFGMMEYITKGKGIISAHVGDSQREKRRFGLAALRELGMGKSRLVENISDEIETLCDVFMRYEGKPFNPAHDITVSVSNIISWIVFGKRFKHNDTAFKRFLEIIHEGIEICESTGAAGFIPMLQYLPLPVWKKLADNDREWKEFDAVMIAEALQRPASEEPCFVQMYNEEMKRMEQRAKATAAGSKASDGTDGISASEETVIFNEEDMRQTLGDLFAAGTDTTATTLKWAILYLILYPDVQCKIHKELDNVFGHNRKPSLEDRKYIPYTEAVLLEVQRKATIVPLGVPHAASWDTKLNGHHIPAKTLILPNIWAVHHDPKIWKNPNEFQPERFLDDKGTTVLQREELIPFCIGRRKCLGEQLAKMELYYFFTHLLHRFEFRISEGALPPSTVGKPGATRNPMPFSVCAIPRFS</sequence>
<evidence type="ECO:0000256" key="3">
    <source>
        <dbReference type="ARBA" id="ARBA00023004"/>
    </source>
</evidence>
<keyword evidence="6" id="KW-1185">Reference proteome</keyword>
<dbReference type="RefSeq" id="XP_787466.2">
    <property type="nucleotide sequence ID" value="XM_782373.5"/>
</dbReference>
<dbReference type="EnsemblMetazoa" id="XM_782373">
    <property type="protein sequence ID" value="XP_787466"/>
    <property type="gene ID" value="LOC582422"/>
</dbReference>
<dbReference type="PANTHER" id="PTHR24300:SF397">
    <property type="entry name" value="CYTOCHROME P450 2U1"/>
    <property type="match status" value="1"/>
</dbReference>
<dbReference type="GO" id="GO:0008395">
    <property type="term" value="F:steroid hydroxylase activity"/>
    <property type="evidence" value="ECO:0000318"/>
    <property type="project" value="GO_Central"/>
</dbReference>
<dbReference type="Gene3D" id="1.10.630.10">
    <property type="entry name" value="Cytochrome P450"/>
    <property type="match status" value="1"/>
</dbReference>
<dbReference type="InParanoid" id="A0A7M7RFE4"/>
<dbReference type="Proteomes" id="UP000007110">
    <property type="component" value="Unassembled WGS sequence"/>
</dbReference>
<dbReference type="OMA" id="PREWPVI"/>
<dbReference type="GO" id="GO:0008202">
    <property type="term" value="P:steroid metabolic process"/>
    <property type="evidence" value="ECO:0000318"/>
    <property type="project" value="GO_Central"/>
</dbReference>
<evidence type="ECO:0000256" key="4">
    <source>
        <dbReference type="PIRSR" id="PIRSR602401-1"/>
    </source>
</evidence>
<evidence type="ECO:0000256" key="2">
    <source>
        <dbReference type="ARBA" id="ARBA00022723"/>
    </source>
</evidence>
<accession>A0A7M7RFE4</accession>
<dbReference type="GO" id="GO:0020037">
    <property type="term" value="F:heme binding"/>
    <property type="evidence" value="ECO:0000318"/>
    <property type="project" value="GO_Central"/>
</dbReference>
<dbReference type="KEGG" id="spu:582422"/>
<dbReference type="GeneID" id="582422"/>
<evidence type="ECO:0000313" key="6">
    <source>
        <dbReference type="Proteomes" id="UP000007110"/>
    </source>
</evidence>
<dbReference type="PANTHER" id="PTHR24300">
    <property type="entry name" value="CYTOCHROME P450 508A4-RELATED"/>
    <property type="match status" value="1"/>
</dbReference>
<comment type="cofactor">
    <cofactor evidence="4">
        <name>heme</name>
        <dbReference type="ChEBI" id="CHEBI:30413"/>
    </cofactor>
</comment>
<dbReference type="FunFam" id="1.10.630.10:FF:000136">
    <property type="entry name" value="Uncharacterized protein"/>
    <property type="match status" value="1"/>
</dbReference>
<evidence type="ECO:0000256" key="1">
    <source>
        <dbReference type="ARBA" id="ARBA00010617"/>
    </source>
</evidence>
<dbReference type="Pfam" id="PF00067">
    <property type="entry name" value="p450"/>
    <property type="match status" value="1"/>
</dbReference>
<dbReference type="InterPro" id="IPR001128">
    <property type="entry name" value="Cyt_P450"/>
</dbReference>
<keyword evidence="4" id="KW-0349">Heme</keyword>
<reference evidence="5" key="2">
    <citation type="submission" date="2021-01" db="UniProtKB">
        <authorList>
            <consortium name="EnsemblMetazoa"/>
        </authorList>
    </citation>
    <scope>IDENTIFICATION</scope>
</reference>